<keyword evidence="2" id="KW-0963">Cytoplasm</keyword>
<comment type="similarity">
    <text evidence="6">Belongs to the bacillales FliT family.</text>
</comment>
<dbReference type="Proteomes" id="UP001589833">
    <property type="component" value="Unassembled WGS sequence"/>
</dbReference>
<keyword evidence="9" id="KW-1185">Reference proteome</keyword>
<evidence type="ECO:0000256" key="3">
    <source>
        <dbReference type="ARBA" id="ARBA00022795"/>
    </source>
</evidence>
<evidence type="ECO:0000313" key="8">
    <source>
        <dbReference type="EMBL" id="MFC0559295.1"/>
    </source>
</evidence>
<comment type="caution">
    <text evidence="8">The sequence shown here is derived from an EMBL/GenBank/DDBJ whole genome shotgun (WGS) entry which is preliminary data.</text>
</comment>
<evidence type="ECO:0000256" key="4">
    <source>
        <dbReference type="ARBA" id="ARBA00023186"/>
    </source>
</evidence>
<keyword evidence="3" id="KW-1005">Bacterial flagellum biogenesis</keyword>
<evidence type="ECO:0000256" key="6">
    <source>
        <dbReference type="ARBA" id="ARBA00093785"/>
    </source>
</evidence>
<organism evidence="8 9">
    <name type="scientific">Halalkalibacter alkalisediminis</name>
    <dbReference type="NCBI Taxonomy" id="935616"/>
    <lineage>
        <taxon>Bacteria</taxon>
        <taxon>Bacillati</taxon>
        <taxon>Bacillota</taxon>
        <taxon>Bacilli</taxon>
        <taxon>Bacillales</taxon>
        <taxon>Bacillaceae</taxon>
        <taxon>Halalkalibacter</taxon>
    </lineage>
</organism>
<evidence type="ECO:0000256" key="2">
    <source>
        <dbReference type="ARBA" id="ARBA00022490"/>
    </source>
</evidence>
<accession>A0ABV6NEW6</accession>
<gene>
    <name evidence="8" type="ORF">ACFFH4_09575</name>
</gene>
<sequence>MNQTIHRLVQVSDELLQLLKTLTLADNEQRDEEISKVEKLLEERGAAIAAIDSPAKTAEELAAAKTLVQMNKEIVVNLQRLKAKLKIDMDKMALKKKMNRKYDHPYDMTTNEGAFIDKRDV</sequence>
<evidence type="ECO:0000256" key="1">
    <source>
        <dbReference type="ARBA" id="ARBA00004514"/>
    </source>
</evidence>
<dbReference type="RefSeq" id="WP_273841893.1">
    <property type="nucleotide sequence ID" value="NZ_JAQQWT010000004.1"/>
</dbReference>
<evidence type="ECO:0000256" key="7">
    <source>
        <dbReference type="ARBA" id="ARBA00093797"/>
    </source>
</evidence>
<dbReference type="InterPro" id="IPR008622">
    <property type="entry name" value="FliT"/>
</dbReference>
<protein>
    <recommendedName>
        <fullName evidence="7">Flagellar protein FliT</fullName>
    </recommendedName>
</protein>
<reference evidence="8 9" key="1">
    <citation type="submission" date="2024-09" db="EMBL/GenBank/DDBJ databases">
        <authorList>
            <person name="Sun Q."/>
            <person name="Mori K."/>
        </authorList>
    </citation>
    <scope>NUCLEOTIDE SEQUENCE [LARGE SCALE GENOMIC DNA]</scope>
    <source>
        <strain evidence="8 9">NCAIM B.02301</strain>
    </source>
</reference>
<evidence type="ECO:0000256" key="5">
    <source>
        <dbReference type="ARBA" id="ARBA00093765"/>
    </source>
</evidence>
<name>A0ABV6NEW6_9BACI</name>
<dbReference type="EMBL" id="JBHLTR010000013">
    <property type="protein sequence ID" value="MFC0559295.1"/>
    <property type="molecule type" value="Genomic_DNA"/>
</dbReference>
<proteinExistence type="inferred from homology"/>
<keyword evidence="4" id="KW-0143">Chaperone</keyword>
<evidence type="ECO:0000313" key="9">
    <source>
        <dbReference type="Proteomes" id="UP001589833"/>
    </source>
</evidence>
<comment type="subcellular location">
    <subcellularLocation>
        <location evidence="1">Cytoplasm</location>
        <location evidence="1">Cytosol</location>
    </subcellularLocation>
</comment>
<comment type="function">
    <text evidence="5">May act as an export chaperone for the filament capping protein FliD.</text>
</comment>
<dbReference type="Pfam" id="PF05400">
    <property type="entry name" value="FliT"/>
    <property type="match status" value="1"/>
</dbReference>